<name>A0A1H9IL22_9GAMM</name>
<evidence type="ECO:0000313" key="7">
    <source>
        <dbReference type="EMBL" id="SEQ75431.1"/>
    </source>
</evidence>
<dbReference type="EMBL" id="FOGB01000007">
    <property type="protein sequence ID" value="SEQ75431.1"/>
    <property type="molecule type" value="Genomic_DNA"/>
</dbReference>
<dbReference type="PROSITE" id="PS00041">
    <property type="entry name" value="HTH_ARAC_FAMILY_1"/>
    <property type="match status" value="1"/>
</dbReference>
<gene>
    <name evidence="7" type="ORF">SAMN03080615_02633</name>
</gene>
<dbReference type="STRING" id="355243.SAMN03080615_02633"/>
<dbReference type="InterPro" id="IPR003313">
    <property type="entry name" value="AraC-bd"/>
</dbReference>
<dbReference type="PANTHER" id="PTHR11019:SF199">
    <property type="entry name" value="HTH-TYPE TRANSCRIPTIONAL REGULATOR NIMR"/>
    <property type="match status" value="1"/>
</dbReference>
<feature type="domain" description="HTH araC/xylS-type" evidence="6">
    <location>
        <begin position="187"/>
        <end position="285"/>
    </location>
</feature>
<organism evidence="7 8">
    <name type="scientific">Amphritea atlantica</name>
    <dbReference type="NCBI Taxonomy" id="355243"/>
    <lineage>
        <taxon>Bacteria</taxon>
        <taxon>Pseudomonadati</taxon>
        <taxon>Pseudomonadota</taxon>
        <taxon>Gammaproteobacteria</taxon>
        <taxon>Oceanospirillales</taxon>
        <taxon>Oceanospirillaceae</taxon>
        <taxon>Amphritea</taxon>
    </lineage>
</organism>
<evidence type="ECO:0000256" key="3">
    <source>
        <dbReference type="ARBA" id="ARBA00023125"/>
    </source>
</evidence>
<evidence type="ECO:0000256" key="4">
    <source>
        <dbReference type="ARBA" id="ARBA00023159"/>
    </source>
</evidence>
<keyword evidence="2" id="KW-0805">Transcription regulation</keyword>
<keyword evidence="1" id="KW-0678">Repressor</keyword>
<sequence>MKFVKSAHKLIGEHLKIRQLMQETRHDWLRVPLIVFPEGKPIRPVSVLYRQLQAQTVVAAHTHNWGQLVYCRQGALDVITPAARYLIPPDRAVWVPPNQPHEISSLYGAELTSINILPVATADLAQECLVLEVSQLLRELIQEALKQPVDYDWHSPAGRLFRTLRDQISVAPQAPLYLPLPVDSRLRNICYQLEEDPSLQHTLSEWGTLVGASERTLQRLFQKEARMTFQQWRQQLRLQVALERLVTSRDSVTMIAADIGYESTSTFISMFQKYCGMTPGEYRKSKSG</sequence>
<dbReference type="PRINTS" id="PR00032">
    <property type="entry name" value="HTHARAC"/>
</dbReference>
<dbReference type="Pfam" id="PF02311">
    <property type="entry name" value="AraC_binding"/>
    <property type="match status" value="1"/>
</dbReference>
<keyword evidence="3 7" id="KW-0238">DNA-binding</keyword>
<dbReference type="OrthoDB" id="5949386at2"/>
<dbReference type="Proteomes" id="UP000198749">
    <property type="component" value="Unassembled WGS sequence"/>
</dbReference>
<dbReference type="AlphaFoldDB" id="A0A1H9IL22"/>
<evidence type="ECO:0000256" key="2">
    <source>
        <dbReference type="ARBA" id="ARBA00023015"/>
    </source>
</evidence>
<dbReference type="FunFam" id="1.10.10.60:FF:000132">
    <property type="entry name" value="AraC family transcriptional regulator"/>
    <property type="match status" value="1"/>
</dbReference>
<dbReference type="InterPro" id="IPR011051">
    <property type="entry name" value="RmlC_Cupin_sf"/>
</dbReference>
<dbReference type="Gene3D" id="1.10.10.60">
    <property type="entry name" value="Homeodomain-like"/>
    <property type="match status" value="2"/>
</dbReference>
<evidence type="ECO:0000259" key="6">
    <source>
        <dbReference type="PROSITE" id="PS01124"/>
    </source>
</evidence>
<dbReference type="InterPro" id="IPR020449">
    <property type="entry name" value="Tscrpt_reg_AraC-type_HTH"/>
</dbReference>
<protein>
    <submittedName>
        <fullName evidence="7">AraC-type DNA-binding protein</fullName>
    </submittedName>
</protein>
<dbReference type="Gene3D" id="2.60.120.10">
    <property type="entry name" value="Jelly Rolls"/>
    <property type="match status" value="1"/>
</dbReference>
<evidence type="ECO:0000313" key="8">
    <source>
        <dbReference type="Proteomes" id="UP000198749"/>
    </source>
</evidence>
<dbReference type="CDD" id="cd06124">
    <property type="entry name" value="cupin_NimR-like_N"/>
    <property type="match status" value="1"/>
</dbReference>
<dbReference type="SUPFAM" id="SSF51182">
    <property type="entry name" value="RmlC-like cupins"/>
    <property type="match status" value="1"/>
</dbReference>
<dbReference type="PROSITE" id="PS01124">
    <property type="entry name" value="HTH_ARAC_FAMILY_2"/>
    <property type="match status" value="1"/>
</dbReference>
<dbReference type="InterPro" id="IPR018062">
    <property type="entry name" value="HTH_AraC-typ_CS"/>
</dbReference>
<dbReference type="InterPro" id="IPR014710">
    <property type="entry name" value="RmlC-like_jellyroll"/>
</dbReference>
<evidence type="ECO:0000256" key="5">
    <source>
        <dbReference type="ARBA" id="ARBA00023163"/>
    </source>
</evidence>
<dbReference type="RefSeq" id="WP_091358956.1">
    <property type="nucleotide sequence ID" value="NZ_AP025284.1"/>
</dbReference>
<dbReference type="Pfam" id="PF12833">
    <property type="entry name" value="HTH_18"/>
    <property type="match status" value="1"/>
</dbReference>
<reference evidence="8" key="1">
    <citation type="submission" date="2016-10" db="EMBL/GenBank/DDBJ databases">
        <authorList>
            <person name="Varghese N."/>
            <person name="Submissions S."/>
        </authorList>
    </citation>
    <scope>NUCLEOTIDE SEQUENCE [LARGE SCALE GENOMIC DNA]</scope>
    <source>
        <strain evidence="8">DSM 18887</strain>
    </source>
</reference>
<evidence type="ECO:0000256" key="1">
    <source>
        <dbReference type="ARBA" id="ARBA00022491"/>
    </source>
</evidence>
<dbReference type="SUPFAM" id="SSF46689">
    <property type="entry name" value="Homeodomain-like"/>
    <property type="match status" value="1"/>
</dbReference>
<accession>A0A1H9IL22</accession>
<dbReference type="InterPro" id="IPR018060">
    <property type="entry name" value="HTH_AraC"/>
</dbReference>
<dbReference type="GO" id="GO:0043565">
    <property type="term" value="F:sequence-specific DNA binding"/>
    <property type="evidence" value="ECO:0007669"/>
    <property type="project" value="InterPro"/>
</dbReference>
<dbReference type="SMART" id="SM00342">
    <property type="entry name" value="HTH_ARAC"/>
    <property type="match status" value="1"/>
</dbReference>
<keyword evidence="8" id="KW-1185">Reference proteome</keyword>
<dbReference type="GO" id="GO:0003700">
    <property type="term" value="F:DNA-binding transcription factor activity"/>
    <property type="evidence" value="ECO:0007669"/>
    <property type="project" value="InterPro"/>
</dbReference>
<dbReference type="InterPro" id="IPR009057">
    <property type="entry name" value="Homeodomain-like_sf"/>
</dbReference>
<keyword evidence="4" id="KW-0010">Activator</keyword>
<proteinExistence type="predicted"/>
<keyword evidence="5" id="KW-0804">Transcription</keyword>
<dbReference type="PANTHER" id="PTHR11019">
    <property type="entry name" value="HTH-TYPE TRANSCRIPTIONAL REGULATOR NIMR"/>
    <property type="match status" value="1"/>
</dbReference>